<sequence length="294" mass="31357">MPDLPDRAGLRTTAALVEKLDRLVTTAVLPTEETSMGRLDGKVALVTGAAKGAGPLARGTPRRGRARTGADDQVARTGGRGCGSSVPVPAGRYHRGVTWVASERYGLTPPPNGLALVQDLLNTVSAGRPRKPDLLGDLELAREWAAGAALAWGAREPVELSEADIDQLRDLRADLRVAVDGPVGSAEAGPEVLRNLTAGLILHRDGRVVLAPRGEGWRQIATAALIEIAAAQQVDLWRRLKVCRNDRCSVAFFDRSKNNSGVWHDVRVCGNAVNLRASRARRKALTGAQSSIDR</sequence>
<dbReference type="PANTHER" id="PTHR35525:SF3">
    <property type="entry name" value="BLL6575 PROTEIN"/>
    <property type="match status" value="1"/>
</dbReference>
<comment type="caution">
    <text evidence="3">The sequence shown here is derived from an EMBL/GenBank/DDBJ whole genome shotgun (WGS) entry which is preliminary data.</text>
</comment>
<evidence type="ECO:0000313" key="4">
    <source>
        <dbReference type="Proteomes" id="UP001500325"/>
    </source>
</evidence>
<feature type="region of interest" description="Disordered" evidence="1">
    <location>
        <begin position="53"/>
        <end position="83"/>
    </location>
</feature>
<evidence type="ECO:0000256" key="1">
    <source>
        <dbReference type="SAM" id="MobiDB-lite"/>
    </source>
</evidence>
<proteinExistence type="predicted"/>
<feature type="domain" description="Zinc finger CGNR" evidence="2">
    <location>
        <begin position="239"/>
        <end position="282"/>
    </location>
</feature>
<gene>
    <name evidence="3" type="ORF">GCM10023215_45600</name>
</gene>
<dbReference type="InterPro" id="IPR021005">
    <property type="entry name" value="Znf_CGNR"/>
</dbReference>
<dbReference type="InterPro" id="IPR023286">
    <property type="entry name" value="ABATE_dom_sf"/>
</dbReference>
<accession>A0ABP8X630</accession>
<dbReference type="InterPro" id="IPR010852">
    <property type="entry name" value="ABATE"/>
</dbReference>
<protein>
    <recommendedName>
        <fullName evidence="2">Zinc finger CGNR domain-containing protein</fullName>
    </recommendedName>
</protein>
<keyword evidence="4" id="KW-1185">Reference proteome</keyword>
<reference evidence="4" key="1">
    <citation type="journal article" date="2019" name="Int. J. Syst. Evol. Microbiol.">
        <title>The Global Catalogue of Microorganisms (GCM) 10K type strain sequencing project: providing services to taxonomists for standard genome sequencing and annotation.</title>
        <authorList>
            <consortium name="The Broad Institute Genomics Platform"/>
            <consortium name="The Broad Institute Genome Sequencing Center for Infectious Disease"/>
            <person name="Wu L."/>
            <person name="Ma J."/>
        </authorList>
    </citation>
    <scope>NUCLEOTIDE SEQUENCE [LARGE SCALE GENOMIC DNA]</scope>
    <source>
        <strain evidence="4">JCM 18055</strain>
    </source>
</reference>
<dbReference type="Proteomes" id="UP001500325">
    <property type="component" value="Unassembled WGS sequence"/>
</dbReference>
<name>A0ABP8X630_9PSEU</name>
<evidence type="ECO:0000259" key="2">
    <source>
        <dbReference type="Pfam" id="PF11706"/>
    </source>
</evidence>
<dbReference type="SUPFAM" id="SSF160904">
    <property type="entry name" value="Jann2411-like"/>
    <property type="match status" value="1"/>
</dbReference>
<dbReference type="Pfam" id="PF11706">
    <property type="entry name" value="zf-CGNR"/>
    <property type="match status" value="1"/>
</dbReference>
<organism evidence="3 4">
    <name type="scientific">Pseudonocardia yuanmonensis</name>
    <dbReference type="NCBI Taxonomy" id="1095914"/>
    <lineage>
        <taxon>Bacteria</taxon>
        <taxon>Bacillati</taxon>
        <taxon>Actinomycetota</taxon>
        <taxon>Actinomycetes</taxon>
        <taxon>Pseudonocardiales</taxon>
        <taxon>Pseudonocardiaceae</taxon>
        <taxon>Pseudonocardia</taxon>
    </lineage>
</organism>
<evidence type="ECO:0000313" key="3">
    <source>
        <dbReference type="EMBL" id="GAA4701538.1"/>
    </source>
</evidence>
<dbReference type="PANTHER" id="PTHR35525">
    <property type="entry name" value="BLL6575 PROTEIN"/>
    <property type="match status" value="1"/>
</dbReference>
<dbReference type="EMBL" id="BAABIC010000016">
    <property type="protein sequence ID" value="GAA4701538.1"/>
    <property type="molecule type" value="Genomic_DNA"/>
</dbReference>
<dbReference type="Gene3D" id="1.10.3300.10">
    <property type="entry name" value="Jann2411-like domain"/>
    <property type="match status" value="1"/>
</dbReference>